<evidence type="ECO:0000313" key="3">
    <source>
        <dbReference type="Proteomes" id="UP000000845"/>
    </source>
</evidence>
<dbReference type="STRING" id="526218.Sterm_3452"/>
<reference evidence="2 3" key="2">
    <citation type="journal article" date="2010" name="Stand. Genomic Sci.">
        <title>Complete genome sequence of Sebaldella termitidis type strain (NCTC 11300).</title>
        <authorList>
            <person name="Harmon-Smith M."/>
            <person name="Celia L."/>
            <person name="Chertkov O."/>
            <person name="Lapidus A."/>
            <person name="Copeland A."/>
            <person name="Glavina Del Rio T."/>
            <person name="Nolan M."/>
            <person name="Lucas S."/>
            <person name="Tice H."/>
            <person name="Cheng J.F."/>
            <person name="Han C."/>
            <person name="Detter J.C."/>
            <person name="Bruce D."/>
            <person name="Goodwin L."/>
            <person name="Pitluck S."/>
            <person name="Pati A."/>
            <person name="Liolios K."/>
            <person name="Ivanova N."/>
            <person name="Mavromatis K."/>
            <person name="Mikhailova N."/>
            <person name="Chen A."/>
            <person name="Palaniappan K."/>
            <person name="Land M."/>
            <person name="Hauser L."/>
            <person name="Chang Y.J."/>
            <person name="Jeffries C.D."/>
            <person name="Brettin T."/>
            <person name="Goker M."/>
            <person name="Beck B."/>
            <person name="Bristow J."/>
            <person name="Eisen J.A."/>
            <person name="Markowitz V."/>
            <person name="Hugenholtz P."/>
            <person name="Kyrpides N.C."/>
            <person name="Klenk H.P."/>
            <person name="Chen F."/>
        </authorList>
    </citation>
    <scope>NUCLEOTIDE SEQUENCE [LARGE SCALE GENOMIC DNA]</scope>
    <source>
        <strain evidence="3">ATCC 33386 / NCTC 11300</strain>
    </source>
</reference>
<dbReference type="Pfam" id="PF01869">
    <property type="entry name" value="BcrAD_BadFG"/>
    <property type="match status" value="1"/>
</dbReference>
<name>D1AQN1_SEBTE</name>
<accession>D1AQN1</accession>
<evidence type="ECO:0000259" key="1">
    <source>
        <dbReference type="Pfam" id="PF01869"/>
    </source>
</evidence>
<reference evidence="3" key="1">
    <citation type="submission" date="2009-09" db="EMBL/GenBank/DDBJ databases">
        <title>The complete chromosome of Sebaldella termitidis ATCC 33386.</title>
        <authorList>
            <consortium name="US DOE Joint Genome Institute (JGI-PGF)"/>
            <person name="Lucas S."/>
            <person name="Copeland A."/>
            <person name="Lapidus A."/>
            <person name="Glavina del Rio T."/>
            <person name="Dalin E."/>
            <person name="Tice H."/>
            <person name="Bruce D."/>
            <person name="Goodwin L."/>
            <person name="Pitluck S."/>
            <person name="Kyrpides N."/>
            <person name="Mavromatis K."/>
            <person name="Ivanova N."/>
            <person name="Mikhailova N."/>
            <person name="Sims D."/>
            <person name="Meincke L."/>
            <person name="Brettin T."/>
            <person name="Detter J.C."/>
            <person name="Han C."/>
            <person name="Larimer F."/>
            <person name="Land M."/>
            <person name="Hauser L."/>
            <person name="Markowitz V."/>
            <person name="Cheng J.F."/>
            <person name="Hugenholtz P."/>
            <person name="Woyke T."/>
            <person name="Wu D."/>
            <person name="Eisen J.A."/>
        </authorList>
    </citation>
    <scope>NUCLEOTIDE SEQUENCE [LARGE SCALE GENOMIC DNA]</scope>
    <source>
        <strain evidence="3">ATCC 33386 / NCTC 11300</strain>
    </source>
</reference>
<dbReference type="eggNOG" id="COG2971">
    <property type="taxonomic scope" value="Bacteria"/>
</dbReference>
<dbReference type="InterPro" id="IPR039758">
    <property type="entry name" value="NAGK-like"/>
</dbReference>
<dbReference type="CDD" id="cd24007">
    <property type="entry name" value="ASKHA_NBD_eukNAGK-like"/>
    <property type="match status" value="1"/>
</dbReference>
<dbReference type="SUPFAM" id="SSF53067">
    <property type="entry name" value="Actin-like ATPase domain"/>
    <property type="match status" value="2"/>
</dbReference>
<dbReference type="Gene3D" id="3.30.420.40">
    <property type="match status" value="2"/>
</dbReference>
<dbReference type="Proteomes" id="UP000000845">
    <property type="component" value="Chromosome"/>
</dbReference>
<dbReference type="HOGENOM" id="CLU_016274_1_0_0"/>
<dbReference type="PANTHER" id="PTHR12862">
    <property type="entry name" value="BADF TYPE ATPASE DOMAIN-CONTAINING PROTEIN"/>
    <property type="match status" value="1"/>
</dbReference>
<dbReference type="InterPro" id="IPR043129">
    <property type="entry name" value="ATPase_NBD"/>
</dbReference>
<evidence type="ECO:0000313" key="2">
    <source>
        <dbReference type="EMBL" id="ACZ10291.1"/>
    </source>
</evidence>
<dbReference type="PANTHER" id="PTHR12862:SF0">
    <property type="entry name" value="N-ACETYL-D-GLUCOSAMINE KINASE"/>
    <property type="match status" value="1"/>
</dbReference>
<dbReference type="AlphaFoldDB" id="D1AQN1"/>
<organism evidence="2 3">
    <name type="scientific">Sebaldella termitidis (strain ATCC 33386 / NCTC 11300)</name>
    <dbReference type="NCBI Taxonomy" id="526218"/>
    <lineage>
        <taxon>Bacteria</taxon>
        <taxon>Fusobacteriati</taxon>
        <taxon>Fusobacteriota</taxon>
        <taxon>Fusobacteriia</taxon>
        <taxon>Fusobacteriales</taxon>
        <taxon>Leptotrichiaceae</taxon>
        <taxon>Sebaldella</taxon>
    </lineage>
</organism>
<keyword evidence="3" id="KW-1185">Reference proteome</keyword>
<dbReference type="InterPro" id="IPR002731">
    <property type="entry name" value="ATPase_BadF"/>
</dbReference>
<protein>
    <submittedName>
        <fullName evidence="2">ATPase BadF/BadG/BcrA/BcrD type</fullName>
    </submittedName>
</protein>
<feature type="domain" description="ATPase BadF/BadG/BcrA/BcrD type" evidence="1">
    <location>
        <begin position="5"/>
        <end position="276"/>
    </location>
</feature>
<sequence>MAYIIGIDGGGTKTSFCLLNTAENRKHYLKTGETNFKNIGIEKTKENMEAGLQEILKQEKLEIKDIDCFVLGAAGCDTEKDYEIFKEILKDIGIKDRVFIYNDAKVAFKACSAKDGIIIISGTGSISFSYNQNRENRLGGWGAEISDIGSGYWIGRKFLKDLLLYLENLYPKDAIFQEFIEKYIKDSDPFEYIQENFTDVKSIASVTKFVLTAESEYADKLALRISDFFYTVTEKLYADFNSEKADLVLSGSVIKNKKIYGLLEEKIQHTDKMKNINIILNDKEAVEGCLNLALEILDSKGENYENLSAGF</sequence>
<dbReference type="GO" id="GO:0045127">
    <property type="term" value="F:N-acetylglucosamine kinase activity"/>
    <property type="evidence" value="ECO:0007669"/>
    <property type="project" value="InterPro"/>
</dbReference>
<dbReference type="KEGG" id="str:Sterm_3452"/>
<gene>
    <name evidence="2" type="ordered locus">Sterm_3452</name>
</gene>
<proteinExistence type="predicted"/>
<dbReference type="RefSeq" id="WP_012862873.1">
    <property type="nucleotide sequence ID" value="NC_013517.1"/>
</dbReference>
<dbReference type="EMBL" id="CP001739">
    <property type="protein sequence ID" value="ACZ10291.1"/>
    <property type="molecule type" value="Genomic_DNA"/>
</dbReference>